<dbReference type="InterPro" id="IPR036852">
    <property type="entry name" value="Peptidase_S8/S53_dom_sf"/>
</dbReference>
<dbReference type="Proteomes" id="UP000199607">
    <property type="component" value="Unassembled WGS sequence"/>
</dbReference>
<dbReference type="PANTHER" id="PTHR43806">
    <property type="entry name" value="PEPTIDASE S8"/>
    <property type="match status" value="1"/>
</dbReference>
<dbReference type="PRINTS" id="PR00723">
    <property type="entry name" value="SUBTILISIN"/>
</dbReference>
<name>A0A1I4IKA5_9EURY</name>
<evidence type="ECO:0000256" key="3">
    <source>
        <dbReference type="ARBA" id="ARBA00022801"/>
    </source>
</evidence>
<evidence type="ECO:0000256" key="6">
    <source>
        <dbReference type="PROSITE-ProRule" id="PRU01240"/>
    </source>
</evidence>
<feature type="compositionally biased region" description="Basic and acidic residues" evidence="8">
    <location>
        <begin position="595"/>
        <end position="604"/>
    </location>
</feature>
<dbReference type="SUPFAM" id="SSF52743">
    <property type="entry name" value="Subtilisin-like"/>
    <property type="match status" value="1"/>
</dbReference>
<evidence type="ECO:0000256" key="2">
    <source>
        <dbReference type="ARBA" id="ARBA00022670"/>
    </source>
</evidence>
<keyword evidence="3 6" id="KW-0378">Hydrolase</keyword>
<evidence type="ECO:0000313" key="11">
    <source>
        <dbReference type="Proteomes" id="UP000199607"/>
    </source>
</evidence>
<feature type="domain" description="Peptidase S8/S53" evidence="9">
    <location>
        <begin position="189"/>
        <end position="459"/>
    </location>
</feature>
<dbReference type="PROSITE" id="PS51892">
    <property type="entry name" value="SUBTILASE"/>
    <property type="match status" value="1"/>
</dbReference>
<keyword evidence="2 6" id="KW-0645">Protease</keyword>
<feature type="active site" description="Charge relay system" evidence="5 6">
    <location>
        <position position="245"/>
    </location>
</feature>
<dbReference type="InterPro" id="IPR050131">
    <property type="entry name" value="Peptidase_S8_subtilisin-like"/>
</dbReference>
<dbReference type="PROSITE" id="PS00138">
    <property type="entry name" value="SUBTILASE_SER"/>
    <property type="match status" value="1"/>
</dbReference>
<feature type="active site" description="Charge relay system" evidence="5 6">
    <location>
        <position position="198"/>
    </location>
</feature>
<dbReference type="GO" id="GO:0004252">
    <property type="term" value="F:serine-type endopeptidase activity"/>
    <property type="evidence" value="ECO:0007669"/>
    <property type="project" value="UniProtKB-UniRule"/>
</dbReference>
<evidence type="ECO:0000256" key="5">
    <source>
        <dbReference type="PIRSR" id="PIRSR615500-1"/>
    </source>
</evidence>
<dbReference type="Gene3D" id="3.40.50.200">
    <property type="entry name" value="Peptidase S8/S53 domain"/>
    <property type="match status" value="1"/>
</dbReference>
<dbReference type="Pfam" id="PF00082">
    <property type="entry name" value="Peptidase_S8"/>
    <property type="match status" value="1"/>
</dbReference>
<sequence>MSPNRPLTLTLAVLVLMAAASGVVTATAPPTYTERVGETDGDWSTSATSASNETNTTLVVRLSSPNPTGADSAAEAQETLVSHAAATQTSVHDYAEQHDGVAVVNSLWLTNAMLVEVDEPSDPTVVTADLTELPAVESVHPNYVYTVELETVTPMGRPSGVRTASGVNVTPGLAAIDAPTAWRESSTQGAGVRVAVLDTGVDATHPDISLHTTDASDPTYPGGWAEFNSIGVELEESTPHDPNGHGTHVSGTVAGSDESGTAIGVAPESTLLVGKVLNDDGSGTFFQIIAGMQWAVESDADVMSMSIGAIGHHPEFIRPVKSAESAGVVVVAAGGNFGPDQSISPGNVFESVSVGAVDDDGTVASFSSSERIETERVWDETAPSTWPETYTVPRVSAPGVDVQSSLPAGEYGEASGTSMATPHVSGTVALMLSAAERPLTPAEVRVILAETATTAEQNQTRAGDGIVNARAATARAASQPDANEPNDEPETATLVEGTPVQGIVSSSTDTDWFRVEANGSPVTVDFERVGGTGTLEASLVATGSAAWSLKHPTVAVESNESVSGTVTFPTGTTFVHVRSGTDGGTGGYELAVRPLDSETNRDEPNDAANEATPLTPGTPVESQIEPSRDVDFYRLDVGASDSVVADMAFSHDRGDLDLVLYDADGVPLDQSVSTSDSERVEYVSDTRQSLYVSVVGFEDSTGPYTLDVTVTSAESRTSDD</sequence>
<feature type="region of interest" description="Disordered" evidence="8">
    <location>
        <begin position="594"/>
        <end position="623"/>
    </location>
</feature>
<evidence type="ECO:0000259" key="9">
    <source>
        <dbReference type="Pfam" id="PF00082"/>
    </source>
</evidence>
<accession>A0A1I4IKA5</accession>
<dbReference type="Gene3D" id="2.60.120.380">
    <property type="match status" value="2"/>
</dbReference>
<evidence type="ECO:0000256" key="4">
    <source>
        <dbReference type="ARBA" id="ARBA00022825"/>
    </source>
</evidence>
<comment type="similarity">
    <text evidence="1 6 7">Belongs to the peptidase S8 family.</text>
</comment>
<dbReference type="AlphaFoldDB" id="A0A1I4IKA5"/>
<feature type="region of interest" description="Disordered" evidence="8">
    <location>
        <begin position="32"/>
        <end position="51"/>
    </location>
</feature>
<dbReference type="EMBL" id="FOTC01000008">
    <property type="protein sequence ID" value="SFL54734.1"/>
    <property type="molecule type" value="Genomic_DNA"/>
</dbReference>
<proteinExistence type="inferred from homology"/>
<keyword evidence="4 6" id="KW-0720">Serine protease</keyword>
<dbReference type="InterPro" id="IPR015500">
    <property type="entry name" value="Peptidase_S8_subtilisin-rel"/>
</dbReference>
<evidence type="ECO:0000256" key="7">
    <source>
        <dbReference type="RuleBase" id="RU003355"/>
    </source>
</evidence>
<protein>
    <submittedName>
        <fullName evidence="10">Serine protease, subtilisin family</fullName>
    </submittedName>
</protein>
<dbReference type="InterPro" id="IPR023828">
    <property type="entry name" value="Peptidase_S8_Ser-AS"/>
</dbReference>
<dbReference type="PANTHER" id="PTHR43806:SF11">
    <property type="entry name" value="CEREVISIN-RELATED"/>
    <property type="match status" value="1"/>
</dbReference>
<evidence type="ECO:0000313" key="10">
    <source>
        <dbReference type="EMBL" id="SFL54734.1"/>
    </source>
</evidence>
<organism evidence="10 11">
    <name type="scientific">Halogranum rubrum</name>
    <dbReference type="NCBI Taxonomy" id="553466"/>
    <lineage>
        <taxon>Archaea</taxon>
        <taxon>Methanobacteriati</taxon>
        <taxon>Methanobacteriota</taxon>
        <taxon>Stenosarchaea group</taxon>
        <taxon>Halobacteria</taxon>
        <taxon>Halobacteriales</taxon>
        <taxon>Haloferacaceae</taxon>
    </lineage>
</organism>
<keyword evidence="11" id="KW-1185">Reference proteome</keyword>
<dbReference type="InterPro" id="IPR023827">
    <property type="entry name" value="Peptidase_S8_Asp-AS"/>
</dbReference>
<gene>
    <name evidence="10" type="ORF">SAMN04487950_4162</name>
</gene>
<dbReference type="STRING" id="553466.SAMN04487950_4162"/>
<dbReference type="PROSITE" id="PS00136">
    <property type="entry name" value="SUBTILASE_ASP"/>
    <property type="match status" value="1"/>
</dbReference>
<dbReference type="GO" id="GO:0006508">
    <property type="term" value="P:proteolysis"/>
    <property type="evidence" value="ECO:0007669"/>
    <property type="project" value="UniProtKB-KW"/>
</dbReference>
<feature type="active site" description="Charge relay system" evidence="5 6">
    <location>
        <position position="418"/>
    </location>
</feature>
<feature type="region of interest" description="Disordered" evidence="8">
    <location>
        <begin position="475"/>
        <end position="496"/>
    </location>
</feature>
<feature type="region of interest" description="Disordered" evidence="8">
    <location>
        <begin position="235"/>
        <end position="260"/>
    </location>
</feature>
<evidence type="ECO:0000256" key="1">
    <source>
        <dbReference type="ARBA" id="ARBA00011073"/>
    </source>
</evidence>
<reference evidence="11" key="1">
    <citation type="submission" date="2016-10" db="EMBL/GenBank/DDBJ databases">
        <authorList>
            <person name="Varghese N."/>
            <person name="Submissions S."/>
        </authorList>
    </citation>
    <scope>NUCLEOTIDE SEQUENCE [LARGE SCALE GENOMIC DNA]</scope>
    <source>
        <strain evidence="11">CGMCC 1.7738</strain>
    </source>
</reference>
<dbReference type="InterPro" id="IPR000209">
    <property type="entry name" value="Peptidase_S8/S53_dom"/>
</dbReference>
<dbReference type="InterPro" id="IPR022398">
    <property type="entry name" value="Peptidase_S8_His-AS"/>
</dbReference>
<evidence type="ECO:0000256" key="8">
    <source>
        <dbReference type="SAM" id="MobiDB-lite"/>
    </source>
</evidence>
<dbReference type="PROSITE" id="PS00137">
    <property type="entry name" value="SUBTILASE_HIS"/>
    <property type="match status" value="1"/>
</dbReference>